<dbReference type="PANTHER" id="PTHR31749:SF3">
    <property type="entry name" value="KINETOCHORE-ASSOCIATED PROTEIN NSL1 HOMOLOG"/>
    <property type="match status" value="1"/>
</dbReference>
<dbReference type="PANTHER" id="PTHR31749">
    <property type="entry name" value="KINETOCHORE-ASSOCIATED PROTEIN NSL1 HOMOLOG"/>
    <property type="match status" value="1"/>
</dbReference>
<sequence length="207" mass="23644">MDQPTLSRIAVESQSDWLRVQENIKRGLEQAMEARLGALPGGKDGEAAKRVRKEVEGRLEKIREEMFRLSVPNLRVNGHNYEDFVDATEPFDEMLDRKIKGLDTERVAWGMSVAARRKRTPADIYRLEANLEERREMAEWLPEGEDDEGEQQKRAVDIPKPPRHQETIETFGEVVSNLSQLASMAPKQLARAQRAQSVREEIASIPP</sequence>
<evidence type="ECO:0000313" key="2">
    <source>
        <dbReference type="EMBL" id="ORY33421.1"/>
    </source>
</evidence>
<comment type="caution">
    <text evidence="2">The sequence shown here is derived from an EMBL/GenBank/DDBJ whole genome shotgun (WGS) entry which is preliminary data.</text>
</comment>
<evidence type="ECO:0008006" key="4">
    <source>
        <dbReference type="Google" id="ProtNLM"/>
    </source>
</evidence>
<accession>A0A1Y2BF21</accession>
<dbReference type="InParanoid" id="A0A1Y2BF21"/>
<dbReference type="EMBL" id="MCFC01000006">
    <property type="protein sequence ID" value="ORY33421.1"/>
    <property type="molecule type" value="Genomic_DNA"/>
</dbReference>
<dbReference type="Proteomes" id="UP000193986">
    <property type="component" value="Unassembled WGS sequence"/>
</dbReference>
<name>A0A1Y2BF21_9TREE</name>
<dbReference type="InterPro" id="IPR013950">
    <property type="entry name" value="Mis14/Nsl1"/>
</dbReference>
<dbReference type="AlphaFoldDB" id="A0A1Y2BF21"/>
<dbReference type="GO" id="GO:0000444">
    <property type="term" value="C:MIS12/MIND type complex"/>
    <property type="evidence" value="ECO:0007669"/>
    <property type="project" value="TreeGrafter"/>
</dbReference>
<protein>
    <recommendedName>
        <fullName evidence="4">Kinetochore protein Mis14 like-domain-containing protein</fullName>
    </recommendedName>
</protein>
<evidence type="ECO:0000256" key="1">
    <source>
        <dbReference type="SAM" id="MobiDB-lite"/>
    </source>
</evidence>
<gene>
    <name evidence="2" type="ORF">BCR39DRAFT_519931</name>
</gene>
<dbReference type="GO" id="GO:0000070">
    <property type="term" value="P:mitotic sister chromatid segregation"/>
    <property type="evidence" value="ECO:0007669"/>
    <property type="project" value="InterPro"/>
</dbReference>
<evidence type="ECO:0000313" key="3">
    <source>
        <dbReference type="Proteomes" id="UP000193986"/>
    </source>
</evidence>
<organism evidence="2 3">
    <name type="scientific">Naematelia encephala</name>
    <dbReference type="NCBI Taxonomy" id="71784"/>
    <lineage>
        <taxon>Eukaryota</taxon>
        <taxon>Fungi</taxon>
        <taxon>Dikarya</taxon>
        <taxon>Basidiomycota</taxon>
        <taxon>Agaricomycotina</taxon>
        <taxon>Tremellomycetes</taxon>
        <taxon>Tremellales</taxon>
        <taxon>Naemateliaceae</taxon>
        <taxon>Naematelia</taxon>
    </lineage>
</organism>
<reference evidence="2 3" key="1">
    <citation type="submission" date="2016-07" db="EMBL/GenBank/DDBJ databases">
        <title>Pervasive Adenine N6-methylation of Active Genes in Fungi.</title>
        <authorList>
            <consortium name="DOE Joint Genome Institute"/>
            <person name="Mondo S.J."/>
            <person name="Dannebaum R.O."/>
            <person name="Kuo R.C."/>
            <person name="Labutti K."/>
            <person name="Haridas S."/>
            <person name="Kuo A."/>
            <person name="Salamov A."/>
            <person name="Ahrendt S.R."/>
            <person name="Lipzen A."/>
            <person name="Sullivan W."/>
            <person name="Andreopoulos W.B."/>
            <person name="Clum A."/>
            <person name="Lindquist E."/>
            <person name="Daum C."/>
            <person name="Ramamoorthy G.K."/>
            <person name="Gryganskyi A."/>
            <person name="Culley D."/>
            <person name="Magnuson J.K."/>
            <person name="James T.Y."/>
            <person name="O'Malley M.A."/>
            <person name="Stajich J.E."/>
            <person name="Spatafora J.W."/>
            <person name="Visel A."/>
            <person name="Grigoriev I.V."/>
        </authorList>
    </citation>
    <scope>NUCLEOTIDE SEQUENCE [LARGE SCALE GENOMIC DNA]</scope>
    <source>
        <strain evidence="2 3">68-887.2</strain>
    </source>
</reference>
<dbReference type="OrthoDB" id="2135762at2759"/>
<proteinExistence type="predicted"/>
<feature type="region of interest" description="Disordered" evidence="1">
    <location>
        <begin position="141"/>
        <end position="163"/>
    </location>
</feature>
<keyword evidence="3" id="KW-1185">Reference proteome</keyword>